<evidence type="ECO:0000313" key="1">
    <source>
        <dbReference type="EMBL" id="MBD2254569.1"/>
    </source>
</evidence>
<organism evidence="1 2">
    <name type="scientific">Nostoc parmelioides FACHB-3921</name>
    <dbReference type="NCBI Taxonomy" id="2692909"/>
    <lineage>
        <taxon>Bacteria</taxon>
        <taxon>Bacillati</taxon>
        <taxon>Cyanobacteriota</taxon>
        <taxon>Cyanophyceae</taxon>
        <taxon>Nostocales</taxon>
        <taxon>Nostocaceae</taxon>
        <taxon>Nostoc</taxon>
    </lineage>
</organism>
<dbReference type="Proteomes" id="UP000621307">
    <property type="component" value="Unassembled WGS sequence"/>
</dbReference>
<dbReference type="EMBL" id="JACJQL010000057">
    <property type="protein sequence ID" value="MBD2254569.1"/>
    <property type="molecule type" value="Genomic_DNA"/>
</dbReference>
<protein>
    <submittedName>
        <fullName evidence="1">Uncharacterized protein</fullName>
    </submittedName>
</protein>
<sequence length="12" mass="1376">METSLIHTFPSL</sequence>
<proteinExistence type="predicted"/>
<evidence type="ECO:0000313" key="2">
    <source>
        <dbReference type="Proteomes" id="UP000621307"/>
    </source>
</evidence>
<keyword evidence="2" id="KW-1185">Reference proteome</keyword>
<gene>
    <name evidence="1" type="ORF">H6G14_25335</name>
</gene>
<name>A0ABR8BLM8_9NOSO</name>
<comment type="caution">
    <text evidence="1">The sequence shown here is derived from an EMBL/GenBank/DDBJ whole genome shotgun (WGS) entry which is preliminary data.</text>
</comment>
<reference evidence="1 2" key="1">
    <citation type="journal article" date="2020" name="ISME J.">
        <title>Comparative genomics reveals insights into cyanobacterial evolution and habitat adaptation.</title>
        <authorList>
            <person name="Chen M.Y."/>
            <person name="Teng W.K."/>
            <person name="Zhao L."/>
            <person name="Hu C.X."/>
            <person name="Zhou Y.K."/>
            <person name="Han B.P."/>
            <person name="Song L.R."/>
            <person name="Shu W.S."/>
        </authorList>
    </citation>
    <scope>NUCLEOTIDE SEQUENCE [LARGE SCALE GENOMIC DNA]</scope>
    <source>
        <strain evidence="1 2">FACHB-3921</strain>
    </source>
</reference>
<accession>A0ABR8BLM8</accession>